<reference evidence="2" key="1">
    <citation type="journal article" date="2019" name="Int. J. Syst. Evol. Microbiol.">
        <title>The Global Catalogue of Microorganisms (GCM) 10K type strain sequencing project: providing services to taxonomists for standard genome sequencing and annotation.</title>
        <authorList>
            <consortium name="The Broad Institute Genomics Platform"/>
            <consortium name="The Broad Institute Genome Sequencing Center for Infectious Disease"/>
            <person name="Wu L."/>
            <person name="Ma J."/>
        </authorList>
    </citation>
    <scope>NUCLEOTIDE SEQUENCE [LARGE SCALE GENOMIC DNA]</scope>
    <source>
        <strain evidence="2">CCUG 50754</strain>
    </source>
</reference>
<evidence type="ECO:0000313" key="2">
    <source>
        <dbReference type="Proteomes" id="UP001597042"/>
    </source>
</evidence>
<gene>
    <name evidence="1" type="ORF">ACFQZV_07235</name>
</gene>
<sequence length="286" mass="31882">MSVWRPWDADDDEYEERSLIRELLPPALHAPVVAWIRKELRPTGMYAHVDMSRVHELQSGLQVDFRQPRFVEADDMVRAITQKGEQFVSRVVDFFLSYYEDDHLGRMPSDVENLKWHFDSTASAADIALQDGVYRLRRRVPEGVEELAEASKQSAPMLAGQHLGKAWSEAYALTPNTSLVMTEAIKAVEAAAHPVVSPTAKKVRLGMITQTIKDQPGWALVFPNRDDGHPDHKAVIVGMLETLIIAQADRHGGVAPSVIESQGHVQLASTLVQWFSSGVVVRQSTA</sequence>
<accession>A0ABW2ZR33</accession>
<organism evidence="1 2">
    <name type="scientific">Microbacterium koreense</name>
    <dbReference type="NCBI Taxonomy" id="323761"/>
    <lineage>
        <taxon>Bacteria</taxon>
        <taxon>Bacillati</taxon>
        <taxon>Actinomycetota</taxon>
        <taxon>Actinomycetes</taxon>
        <taxon>Micrococcales</taxon>
        <taxon>Microbacteriaceae</taxon>
        <taxon>Microbacterium</taxon>
    </lineage>
</organism>
<evidence type="ECO:0000313" key="1">
    <source>
        <dbReference type="EMBL" id="MFD0781092.1"/>
    </source>
</evidence>
<keyword evidence="2" id="KW-1185">Reference proteome</keyword>
<dbReference type="RefSeq" id="WP_378750246.1">
    <property type="nucleotide sequence ID" value="NZ_JBHSSV010000002.1"/>
</dbReference>
<proteinExistence type="predicted"/>
<dbReference type="EMBL" id="JBHTIM010000001">
    <property type="protein sequence ID" value="MFD0781092.1"/>
    <property type="molecule type" value="Genomic_DNA"/>
</dbReference>
<name>A0ABW2ZR33_9MICO</name>
<dbReference type="Proteomes" id="UP001597042">
    <property type="component" value="Unassembled WGS sequence"/>
</dbReference>
<protein>
    <submittedName>
        <fullName evidence="1">Uncharacterized protein</fullName>
    </submittedName>
</protein>
<comment type="caution">
    <text evidence="1">The sequence shown here is derived from an EMBL/GenBank/DDBJ whole genome shotgun (WGS) entry which is preliminary data.</text>
</comment>